<sequence>MAVTNQPRPPWSRPCSVRTASHERQPSPCCLCLSEFCPILITCCINRRPPLDESRPAVVEGHRRVDFCHNPKQKGMYPVTVGKIRASSWHHNGQRFYRTSVQVTRITLVQKDLERTLLTSPYVYVAAACCRRMQLTRHVSVGRREWVDCQREFRV</sequence>
<dbReference type="AlphaFoldDB" id="A0A6A6B702"/>
<reference evidence="1" key="1">
    <citation type="journal article" date="2020" name="Stud. Mycol.">
        <title>101 Dothideomycetes genomes: a test case for predicting lifestyles and emergence of pathogens.</title>
        <authorList>
            <person name="Haridas S."/>
            <person name="Albert R."/>
            <person name="Binder M."/>
            <person name="Bloem J."/>
            <person name="Labutti K."/>
            <person name="Salamov A."/>
            <person name="Andreopoulos B."/>
            <person name="Baker S."/>
            <person name="Barry K."/>
            <person name="Bills G."/>
            <person name="Bluhm B."/>
            <person name="Cannon C."/>
            <person name="Castanera R."/>
            <person name="Culley D."/>
            <person name="Daum C."/>
            <person name="Ezra D."/>
            <person name="Gonzalez J."/>
            <person name="Henrissat B."/>
            <person name="Kuo A."/>
            <person name="Liang C."/>
            <person name="Lipzen A."/>
            <person name="Lutzoni F."/>
            <person name="Magnuson J."/>
            <person name="Mondo S."/>
            <person name="Nolan M."/>
            <person name="Ohm R."/>
            <person name="Pangilinan J."/>
            <person name="Park H.-J."/>
            <person name="Ramirez L."/>
            <person name="Alfaro M."/>
            <person name="Sun H."/>
            <person name="Tritt A."/>
            <person name="Yoshinaga Y."/>
            <person name="Zwiers L.-H."/>
            <person name="Turgeon B."/>
            <person name="Goodwin S."/>
            <person name="Spatafora J."/>
            <person name="Crous P."/>
            <person name="Grigoriev I."/>
        </authorList>
    </citation>
    <scope>NUCLEOTIDE SEQUENCE</scope>
    <source>
        <strain evidence="1">CBS 121167</strain>
    </source>
</reference>
<dbReference type="RefSeq" id="XP_033394294.1">
    <property type="nucleotide sequence ID" value="XM_033547276.1"/>
</dbReference>
<dbReference type="EMBL" id="ML995496">
    <property type="protein sequence ID" value="KAF2138581.1"/>
    <property type="molecule type" value="Genomic_DNA"/>
</dbReference>
<organism evidence="1 2">
    <name type="scientific">Aplosporella prunicola CBS 121167</name>
    <dbReference type="NCBI Taxonomy" id="1176127"/>
    <lineage>
        <taxon>Eukaryota</taxon>
        <taxon>Fungi</taxon>
        <taxon>Dikarya</taxon>
        <taxon>Ascomycota</taxon>
        <taxon>Pezizomycotina</taxon>
        <taxon>Dothideomycetes</taxon>
        <taxon>Dothideomycetes incertae sedis</taxon>
        <taxon>Botryosphaeriales</taxon>
        <taxon>Aplosporellaceae</taxon>
        <taxon>Aplosporella</taxon>
    </lineage>
</organism>
<dbReference type="GeneID" id="54304783"/>
<proteinExistence type="predicted"/>
<accession>A0A6A6B702</accession>
<keyword evidence="2" id="KW-1185">Reference proteome</keyword>
<name>A0A6A6B702_9PEZI</name>
<protein>
    <submittedName>
        <fullName evidence="1">Uncharacterized protein</fullName>
    </submittedName>
</protein>
<evidence type="ECO:0000313" key="1">
    <source>
        <dbReference type="EMBL" id="KAF2138581.1"/>
    </source>
</evidence>
<gene>
    <name evidence="1" type="ORF">K452DRAFT_88678</name>
</gene>
<evidence type="ECO:0000313" key="2">
    <source>
        <dbReference type="Proteomes" id="UP000799438"/>
    </source>
</evidence>
<dbReference type="Proteomes" id="UP000799438">
    <property type="component" value="Unassembled WGS sequence"/>
</dbReference>